<evidence type="ECO:0000256" key="8">
    <source>
        <dbReference type="ARBA" id="ARBA00022989"/>
    </source>
</evidence>
<evidence type="ECO:0000256" key="11">
    <source>
        <dbReference type="SAM" id="Coils"/>
    </source>
</evidence>
<evidence type="ECO:0000256" key="5">
    <source>
        <dbReference type="ARBA" id="ARBA00022679"/>
    </source>
</evidence>
<accession>A0A4P6M4S6</accession>
<dbReference type="Gene3D" id="3.30.565.10">
    <property type="entry name" value="Histidine kinase-like ATPase, C-terminal domain"/>
    <property type="match status" value="1"/>
</dbReference>
<dbReference type="InterPro" id="IPR003594">
    <property type="entry name" value="HATPase_dom"/>
</dbReference>
<evidence type="ECO:0000256" key="10">
    <source>
        <dbReference type="ARBA" id="ARBA00023136"/>
    </source>
</evidence>
<keyword evidence="10 12" id="KW-0472">Membrane</keyword>
<keyword evidence="9" id="KW-0902">Two-component regulatory system</keyword>
<dbReference type="EMBL" id="CP035945">
    <property type="protein sequence ID" value="QBE98397.1"/>
    <property type="molecule type" value="Genomic_DNA"/>
</dbReference>
<sequence length="336" mass="38801">MSGRMYWRQQAVPVLLQVLCLCAASLYLRALGLTWFQILPLGIVYMGVLVLWNLICFLKKRKYFHKMAVLMESLDKKYLFPQVWKGADTWEEAGYYCLMKECTRSMLEETEEAGRLQREYRELLESYVHDMKQPISVISLIAGREKTQDNRAVLLELEKMNHLSEQILYFGRSESPHSDFLIQKVNTGNVIRECLSMNKQLLIQNQVALDIPETIPGVYADEKALLFVLNQIIYNAVTYKRVGVTPKITFSFQIPGEDKLLLHIQDNGRGISSEDLPRVFEKGFTGKNGRENHRSTGMGLYLCKKICDRLGTDLWVCSEEGVYTRFTICLQILTEK</sequence>
<evidence type="ECO:0000256" key="6">
    <source>
        <dbReference type="ARBA" id="ARBA00022692"/>
    </source>
</evidence>
<dbReference type="EC" id="2.7.13.3" evidence="3"/>
<feature type="transmembrane region" description="Helical" evidence="12">
    <location>
        <begin position="12"/>
        <end position="32"/>
    </location>
</feature>
<dbReference type="Pfam" id="PF02518">
    <property type="entry name" value="HATPase_c"/>
    <property type="match status" value="1"/>
</dbReference>
<evidence type="ECO:0000256" key="9">
    <source>
        <dbReference type="ARBA" id="ARBA00023012"/>
    </source>
</evidence>
<name>A0A4P6M4S6_9FIRM</name>
<keyword evidence="5 14" id="KW-0808">Transferase</keyword>
<dbReference type="GO" id="GO:0000155">
    <property type="term" value="F:phosphorelay sensor kinase activity"/>
    <property type="evidence" value="ECO:0007669"/>
    <property type="project" value="TreeGrafter"/>
</dbReference>
<dbReference type="KEGG" id="bpro:PMF13cell1_03963"/>
<evidence type="ECO:0000256" key="12">
    <source>
        <dbReference type="SAM" id="Phobius"/>
    </source>
</evidence>
<keyword evidence="6 12" id="KW-0812">Transmembrane</keyword>
<feature type="domain" description="Histidine kinase" evidence="13">
    <location>
        <begin position="126"/>
        <end position="334"/>
    </location>
</feature>
<dbReference type="PANTHER" id="PTHR45453">
    <property type="entry name" value="PHOSPHATE REGULON SENSOR PROTEIN PHOR"/>
    <property type="match status" value="1"/>
</dbReference>
<dbReference type="SUPFAM" id="SSF55874">
    <property type="entry name" value="ATPase domain of HSP90 chaperone/DNA topoisomerase II/histidine kinase"/>
    <property type="match status" value="1"/>
</dbReference>
<dbReference type="GO" id="GO:0005886">
    <property type="term" value="C:plasma membrane"/>
    <property type="evidence" value="ECO:0007669"/>
    <property type="project" value="UniProtKB-SubCell"/>
</dbReference>
<gene>
    <name evidence="14" type="primary">graS_4</name>
    <name evidence="14" type="ORF">PMF13cell1_03963</name>
</gene>
<dbReference type="AlphaFoldDB" id="A0A4P6M4S6"/>
<dbReference type="PRINTS" id="PR00344">
    <property type="entry name" value="BCTRLSENSOR"/>
</dbReference>
<evidence type="ECO:0000256" key="7">
    <source>
        <dbReference type="ARBA" id="ARBA00022777"/>
    </source>
</evidence>
<keyword evidence="11" id="KW-0175">Coiled coil</keyword>
<evidence type="ECO:0000256" key="3">
    <source>
        <dbReference type="ARBA" id="ARBA00012438"/>
    </source>
</evidence>
<keyword evidence="7 14" id="KW-0418">Kinase</keyword>
<protein>
    <recommendedName>
        <fullName evidence="3">histidine kinase</fullName>
        <ecNumber evidence="3">2.7.13.3</ecNumber>
    </recommendedName>
</protein>
<dbReference type="InterPro" id="IPR005467">
    <property type="entry name" value="His_kinase_dom"/>
</dbReference>
<evidence type="ECO:0000256" key="4">
    <source>
        <dbReference type="ARBA" id="ARBA00022475"/>
    </source>
</evidence>
<feature type="coiled-coil region" evidence="11">
    <location>
        <begin position="99"/>
        <end position="126"/>
    </location>
</feature>
<keyword evidence="4" id="KW-1003">Cell membrane</keyword>
<dbReference type="Proteomes" id="UP000289794">
    <property type="component" value="Chromosome"/>
</dbReference>
<evidence type="ECO:0000256" key="2">
    <source>
        <dbReference type="ARBA" id="ARBA00004651"/>
    </source>
</evidence>
<evidence type="ECO:0000259" key="13">
    <source>
        <dbReference type="PROSITE" id="PS50109"/>
    </source>
</evidence>
<dbReference type="RefSeq" id="WP_130181838.1">
    <property type="nucleotide sequence ID" value="NZ_CP035945.1"/>
</dbReference>
<evidence type="ECO:0000313" key="15">
    <source>
        <dbReference type="Proteomes" id="UP000289794"/>
    </source>
</evidence>
<dbReference type="InterPro" id="IPR036890">
    <property type="entry name" value="HATPase_C_sf"/>
</dbReference>
<dbReference type="GO" id="GO:0004721">
    <property type="term" value="F:phosphoprotein phosphatase activity"/>
    <property type="evidence" value="ECO:0007669"/>
    <property type="project" value="TreeGrafter"/>
</dbReference>
<organism evidence="14 15">
    <name type="scientific">Blautia producta</name>
    <dbReference type="NCBI Taxonomy" id="33035"/>
    <lineage>
        <taxon>Bacteria</taxon>
        <taxon>Bacillati</taxon>
        <taxon>Bacillota</taxon>
        <taxon>Clostridia</taxon>
        <taxon>Lachnospirales</taxon>
        <taxon>Lachnospiraceae</taxon>
        <taxon>Blautia</taxon>
    </lineage>
</organism>
<evidence type="ECO:0000313" key="14">
    <source>
        <dbReference type="EMBL" id="QBE98397.1"/>
    </source>
</evidence>
<dbReference type="InterPro" id="IPR050351">
    <property type="entry name" value="BphY/WalK/GraS-like"/>
</dbReference>
<comment type="subcellular location">
    <subcellularLocation>
        <location evidence="2">Cell membrane</location>
        <topology evidence="2">Multi-pass membrane protein</topology>
    </subcellularLocation>
</comment>
<dbReference type="SMART" id="SM00387">
    <property type="entry name" value="HATPase_c"/>
    <property type="match status" value="1"/>
</dbReference>
<evidence type="ECO:0000256" key="1">
    <source>
        <dbReference type="ARBA" id="ARBA00000085"/>
    </source>
</evidence>
<reference evidence="14 15" key="1">
    <citation type="submission" date="2019-01" db="EMBL/GenBank/DDBJ databases">
        <title>PMF-metabolizing Aryl O-demethylase.</title>
        <authorList>
            <person name="Kim M."/>
        </authorList>
    </citation>
    <scope>NUCLEOTIDE SEQUENCE [LARGE SCALE GENOMIC DNA]</scope>
    <source>
        <strain evidence="14 15">PMF1</strain>
    </source>
</reference>
<keyword evidence="8 12" id="KW-1133">Transmembrane helix</keyword>
<dbReference type="PANTHER" id="PTHR45453:SF2">
    <property type="entry name" value="HISTIDINE KINASE"/>
    <property type="match status" value="1"/>
</dbReference>
<dbReference type="GO" id="GO:0016036">
    <property type="term" value="P:cellular response to phosphate starvation"/>
    <property type="evidence" value="ECO:0007669"/>
    <property type="project" value="TreeGrafter"/>
</dbReference>
<feature type="transmembrane region" description="Helical" evidence="12">
    <location>
        <begin position="38"/>
        <end position="58"/>
    </location>
</feature>
<comment type="catalytic activity">
    <reaction evidence="1">
        <text>ATP + protein L-histidine = ADP + protein N-phospho-L-histidine.</text>
        <dbReference type="EC" id="2.7.13.3"/>
    </reaction>
</comment>
<dbReference type="InterPro" id="IPR004358">
    <property type="entry name" value="Sig_transdc_His_kin-like_C"/>
</dbReference>
<proteinExistence type="predicted"/>
<dbReference type="PROSITE" id="PS50109">
    <property type="entry name" value="HIS_KIN"/>
    <property type="match status" value="1"/>
</dbReference>